<evidence type="ECO:0000313" key="2">
    <source>
        <dbReference type="EMBL" id="ABE55248.1"/>
    </source>
</evidence>
<keyword evidence="3" id="KW-1185">Reference proteome</keyword>
<dbReference type="HOGENOM" id="CLU_2261904_0_0_6"/>
<accession>Q12MS8</accession>
<dbReference type="KEGG" id="sdn:Sden_1965"/>
<reference evidence="2 3" key="1">
    <citation type="submission" date="2006-03" db="EMBL/GenBank/DDBJ databases">
        <title>Complete sequence of Shewanella denitrificans OS217.</title>
        <authorList>
            <consortium name="US DOE Joint Genome Institute"/>
            <person name="Copeland A."/>
            <person name="Lucas S."/>
            <person name="Lapidus A."/>
            <person name="Barry K."/>
            <person name="Detter J.C."/>
            <person name="Glavina del Rio T."/>
            <person name="Hammon N."/>
            <person name="Israni S."/>
            <person name="Dalin E."/>
            <person name="Tice H."/>
            <person name="Pitluck S."/>
            <person name="Brettin T."/>
            <person name="Bruce D."/>
            <person name="Han C."/>
            <person name="Tapia R."/>
            <person name="Gilna P."/>
            <person name="Kiss H."/>
            <person name="Schmutz J."/>
            <person name="Larimer F."/>
            <person name="Land M."/>
            <person name="Hauser L."/>
            <person name="Kyrpides N."/>
            <person name="Lykidis A."/>
            <person name="Richardson P."/>
        </authorList>
    </citation>
    <scope>NUCLEOTIDE SEQUENCE [LARGE SCALE GENOMIC DNA]</scope>
    <source>
        <strain evidence="3">OS217 / ATCC BAA-1090 / DSM 15013</strain>
    </source>
</reference>
<proteinExistence type="predicted"/>
<dbReference type="STRING" id="318161.Sden_1965"/>
<organism evidence="2 3">
    <name type="scientific">Shewanella denitrificans (strain OS217 / ATCC BAA-1090 / DSM 15013)</name>
    <dbReference type="NCBI Taxonomy" id="318161"/>
    <lineage>
        <taxon>Bacteria</taxon>
        <taxon>Pseudomonadati</taxon>
        <taxon>Pseudomonadota</taxon>
        <taxon>Gammaproteobacteria</taxon>
        <taxon>Alteromonadales</taxon>
        <taxon>Shewanellaceae</taxon>
        <taxon>Shewanella</taxon>
    </lineage>
</organism>
<dbReference type="RefSeq" id="WP_011496404.1">
    <property type="nucleotide sequence ID" value="NC_007954.1"/>
</dbReference>
<dbReference type="Proteomes" id="UP000001982">
    <property type="component" value="Chromosome"/>
</dbReference>
<evidence type="ECO:0000256" key="1">
    <source>
        <dbReference type="SAM" id="MobiDB-lite"/>
    </source>
</evidence>
<sequence>MCGTPRAAWYSVTTVIPKPSLSLMASLTLEQRRRLALQANKADDRRAKKEQEQKQEQHEAVKELANKQPKPVKALVDAGKAKSVSSEGVIMSFWHWLDNKCAF</sequence>
<gene>
    <name evidence="2" type="ordered locus">Sden_1965</name>
</gene>
<dbReference type="EMBL" id="CP000302">
    <property type="protein sequence ID" value="ABE55248.1"/>
    <property type="molecule type" value="Genomic_DNA"/>
</dbReference>
<dbReference type="AlphaFoldDB" id="Q12MS8"/>
<evidence type="ECO:0000313" key="3">
    <source>
        <dbReference type="Proteomes" id="UP000001982"/>
    </source>
</evidence>
<name>Q12MS8_SHEDO</name>
<protein>
    <submittedName>
        <fullName evidence="2">Uncharacterized protein</fullName>
    </submittedName>
</protein>
<feature type="region of interest" description="Disordered" evidence="1">
    <location>
        <begin position="40"/>
        <end position="72"/>
    </location>
</feature>
<feature type="compositionally biased region" description="Basic and acidic residues" evidence="1">
    <location>
        <begin position="41"/>
        <end position="65"/>
    </location>
</feature>